<evidence type="ECO:0000313" key="1">
    <source>
        <dbReference type="EMBL" id="EER05716.1"/>
    </source>
</evidence>
<dbReference type="GeneID" id="9042919"/>
<dbReference type="AlphaFoldDB" id="C5LCN3"/>
<dbReference type="Proteomes" id="UP000007800">
    <property type="component" value="Unassembled WGS sequence"/>
</dbReference>
<dbReference type="EMBL" id="GG680918">
    <property type="protein sequence ID" value="EER05716.1"/>
    <property type="molecule type" value="Genomic_DNA"/>
</dbReference>
<name>C5LCN3_PERM5</name>
<evidence type="ECO:0000313" key="2">
    <source>
        <dbReference type="Proteomes" id="UP000007800"/>
    </source>
</evidence>
<proteinExistence type="predicted"/>
<keyword evidence="2" id="KW-1185">Reference proteome</keyword>
<reference evidence="1 2" key="1">
    <citation type="submission" date="2008-07" db="EMBL/GenBank/DDBJ databases">
        <authorList>
            <person name="El-Sayed N."/>
            <person name="Caler E."/>
            <person name="Inman J."/>
            <person name="Amedeo P."/>
            <person name="Hass B."/>
            <person name="Wortman J."/>
        </authorList>
    </citation>
    <scope>NUCLEOTIDE SEQUENCE [LARGE SCALE GENOMIC DNA]</scope>
    <source>
        <strain evidence="2">ATCC 50983 / TXsc</strain>
    </source>
</reference>
<dbReference type="InParanoid" id="C5LCN3"/>
<accession>C5LCN3</accession>
<dbReference type="RefSeq" id="XP_002773900.1">
    <property type="nucleotide sequence ID" value="XM_002773854.1"/>
</dbReference>
<gene>
    <name evidence="1" type="ORF">Pmar_PMAR011762</name>
</gene>
<protein>
    <submittedName>
        <fullName evidence="1">Uncharacterized protein</fullName>
    </submittedName>
</protein>
<organism evidence="2">
    <name type="scientific">Perkinsus marinus (strain ATCC 50983 / TXsc)</name>
    <dbReference type="NCBI Taxonomy" id="423536"/>
    <lineage>
        <taxon>Eukaryota</taxon>
        <taxon>Sar</taxon>
        <taxon>Alveolata</taxon>
        <taxon>Perkinsozoa</taxon>
        <taxon>Perkinsea</taxon>
        <taxon>Perkinsida</taxon>
        <taxon>Perkinsidae</taxon>
        <taxon>Perkinsus</taxon>
    </lineage>
</organism>
<sequence>MPNTFIKAITSDGISQGIDPLTMATIWQDANFRTTHNTYIHSMKDITNDNVMVVEYSVSGYVPGYTHTHKSSIVEVKIFNVVLFENDDAGDANTKITMGGLVPVGGKTEKFKLITSINNNISIILFTNTTTDATTDDTHADTDADAAIMMQ</sequence>